<evidence type="ECO:0000256" key="6">
    <source>
        <dbReference type="ARBA" id="ARBA00023242"/>
    </source>
</evidence>
<dbReference type="GO" id="GO:0017056">
    <property type="term" value="F:structural constituent of nuclear pore"/>
    <property type="evidence" value="ECO:0007669"/>
    <property type="project" value="UniProtKB-UniRule"/>
</dbReference>
<evidence type="ECO:0000256" key="3">
    <source>
        <dbReference type="ARBA" id="ARBA00022927"/>
    </source>
</evidence>
<dbReference type="GeneID" id="89969831"/>
<dbReference type="GO" id="GO:0031080">
    <property type="term" value="C:nuclear pore outer ring"/>
    <property type="evidence" value="ECO:0007669"/>
    <property type="project" value="TreeGrafter"/>
</dbReference>
<keyword evidence="2" id="KW-0509">mRNA transport</keyword>
<keyword evidence="4 7" id="KW-0811">Translocation</keyword>
<evidence type="ECO:0000256" key="2">
    <source>
        <dbReference type="ARBA" id="ARBA00022816"/>
    </source>
</evidence>
<reference evidence="9 10" key="1">
    <citation type="submission" date="2023-08" db="EMBL/GenBank/DDBJ databases">
        <title>Black Yeasts Isolated from many extreme environments.</title>
        <authorList>
            <person name="Coleine C."/>
            <person name="Stajich J.E."/>
            <person name="Selbmann L."/>
        </authorList>
    </citation>
    <scope>NUCLEOTIDE SEQUENCE [LARGE SCALE GENOMIC DNA]</scope>
    <source>
        <strain evidence="9 10">CCFEE 5792</strain>
    </source>
</reference>
<feature type="compositionally biased region" description="Acidic residues" evidence="8">
    <location>
        <begin position="31"/>
        <end position="54"/>
    </location>
</feature>
<evidence type="ECO:0000256" key="7">
    <source>
        <dbReference type="RuleBase" id="RU365072"/>
    </source>
</evidence>
<keyword evidence="1 7" id="KW-0813">Transport</keyword>
<gene>
    <name evidence="9" type="ORF">LTR84_001611</name>
</gene>
<evidence type="ECO:0000256" key="8">
    <source>
        <dbReference type="SAM" id="MobiDB-lite"/>
    </source>
</evidence>
<dbReference type="Pfam" id="PF04121">
    <property type="entry name" value="Nup84_Nup100"/>
    <property type="match status" value="1"/>
</dbReference>
<accession>A0AAV9NHK5</accession>
<keyword evidence="3" id="KW-0653">Protein transport</keyword>
<evidence type="ECO:0000256" key="5">
    <source>
        <dbReference type="ARBA" id="ARBA00023132"/>
    </source>
</evidence>
<evidence type="ECO:0000313" key="9">
    <source>
        <dbReference type="EMBL" id="KAK5054719.1"/>
    </source>
</evidence>
<dbReference type="EMBL" id="JAVRRD010000010">
    <property type="protein sequence ID" value="KAK5054719.1"/>
    <property type="molecule type" value="Genomic_DNA"/>
</dbReference>
<evidence type="ECO:0000313" key="10">
    <source>
        <dbReference type="Proteomes" id="UP001358417"/>
    </source>
</evidence>
<dbReference type="Gene3D" id="1.20.190.50">
    <property type="match status" value="1"/>
</dbReference>
<name>A0AAV9NHK5_9EURO</name>
<dbReference type="GO" id="GO:0006406">
    <property type="term" value="P:mRNA export from nucleus"/>
    <property type="evidence" value="ECO:0007669"/>
    <property type="project" value="TreeGrafter"/>
</dbReference>
<comment type="subunit">
    <text evidence="7">Part of the nuclear pore complex (NPC).</text>
</comment>
<dbReference type="RefSeq" id="XP_064707492.1">
    <property type="nucleotide sequence ID" value="XM_064845234.1"/>
</dbReference>
<proteinExistence type="inferred from homology"/>
<dbReference type="GO" id="GO:0031965">
    <property type="term" value="C:nuclear membrane"/>
    <property type="evidence" value="ECO:0007669"/>
    <property type="project" value="UniProtKB-SubCell"/>
</dbReference>
<feature type="region of interest" description="Disordered" evidence="8">
    <location>
        <begin position="1"/>
        <end position="66"/>
    </location>
</feature>
<dbReference type="InterPro" id="IPR007252">
    <property type="entry name" value="Nup84/Nup107"/>
</dbReference>
<comment type="function">
    <text evidence="7">Functions as a component of the nuclear pore complex (NPC).</text>
</comment>
<dbReference type="Proteomes" id="UP001358417">
    <property type="component" value="Unassembled WGS sequence"/>
</dbReference>
<keyword evidence="5 7" id="KW-0906">Nuclear pore complex</keyword>
<sequence>MAPITRSSLHGRPVDDQPRQARDSHSQHDDYEQEDESMADDYGEVEEEDDNDEVGDSRSPYRSSAQDMLRPLQATADRVAKQVEEFAQVMDQFVSTRKSDDETLWNDALLLLGAYNGICTNRRVRTSTSDPDVQIQKIQLEADLWLLVRGILSITSPEVKTRTRIAQESRLGDLTRYSTNSILWEAFLDSDGVSQDYECILDWLQEREASTGIPMDDVVRILNAKSNRGEGIWSAGPVYTQAAVKKQKRTRVSTTPLVPSLSGLAGSHTRRDGERLVAQLDPDAQSREDAVLELEDAFHEQAAWRTYWEMLRRGQTPDQIQAWWAERRENWRYAELCGSAYTSSKMQNSPWLRIMSIASNPDWLERCEELSQDTQLDEYQRAVYGMISGNVSSSEPVNQTIDDHLFAIFNALLIERYQTYLQAYHTKLTSSGSTIYHPQAPSKTYLQRFFAEAVSGEEVRQPYKYLELAIVTKNFSGFLLDMGRAAAHVAHQGGLGSHLIHDDDTEADELAQIGVRDPDTVRFVAHLQLVLQSLGMLKSAFSANEYEMENNIASYIAWLEAEGKFSLIPVYVAKLSQARGEHVLASILVNISNHQERELQLKLIKQYKLDISAIAYGVFTLANYDSIQRLRSVEGPPTAPRITEPPAAGKPGQVTIKRNLMGGEPSEEEEKAIRSVEWYRYVDAERWGSAAWSVSLLYKAFLYEGRFAALRQLLIRVSLSEISLSAVGMNLVFSDIEEPPPEEAALEGDDTDEERLLSVSPIRKRKPSSQDHILTRAGNDRATLALKSRIWKELEELVAIIDGLDGFQEIVDDLDENRANPTYVRGMKRELRSALDLVKERIQALFDPDFLRQPQDEMEGVLLHDLRNHYIPDCILAYNSTLYFAGHALSRAYLVDCMDLAQMVATNPMLTAAFVESGRMKELVQAFALDSQALLRANEQGGMKAKRTKADQGNSEIWNVAWREQGNNADLEALD</sequence>
<evidence type="ECO:0000256" key="4">
    <source>
        <dbReference type="ARBA" id="ARBA00023010"/>
    </source>
</evidence>
<comment type="subcellular location">
    <subcellularLocation>
        <location evidence="7">Nucleus</location>
        <location evidence="7">Nuclear pore complex</location>
    </subcellularLocation>
    <subcellularLocation>
        <location evidence="7">Nucleus membrane</location>
    </subcellularLocation>
</comment>
<organism evidence="9 10">
    <name type="scientific">Exophiala bonariae</name>
    <dbReference type="NCBI Taxonomy" id="1690606"/>
    <lineage>
        <taxon>Eukaryota</taxon>
        <taxon>Fungi</taxon>
        <taxon>Dikarya</taxon>
        <taxon>Ascomycota</taxon>
        <taxon>Pezizomycotina</taxon>
        <taxon>Eurotiomycetes</taxon>
        <taxon>Chaetothyriomycetidae</taxon>
        <taxon>Chaetothyriales</taxon>
        <taxon>Herpotrichiellaceae</taxon>
        <taxon>Exophiala</taxon>
    </lineage>
</organism>
<comment type="caution">
    <text evidence="9">The sequence shown here is derived from an EMBL/GenBank/DDBJ whole genome shotgun (WGS) entry which is preliminary data.</text>
</comment>
<evidence type="ECO:0000256" key="1">
    <source>
        <dbReference type="ARBA" id="ARBA00022448"/>
    </source>
</evidence>
<feature type="compositionally biased region" description="Basic and acidic residues" evidence="8">
    <location>
        <begin position="12"/>
        <end position="30"/>
    </location>
</feature>
<keyword evidence="7" id="KW-0472">Membrane</keyword>
<dbReference type="Gene3D" id="1.10.3450.20">
    <property type="match status" value="1"/>
</dbReference>
<dbReference type="AlphaFoldDB" id="A0AAV9NHK5"/>
<dbReference type="PANTHER" id="PTHR13003">
    <property type="entry name" value="NUP107-RELATED"/>
    <property type="match status" value="1"/>
</dbReference>
<keyword evidence="10" id="KW-1185">Reference proteome</keyword>
<protein>
    <recommendedName>
        <fullName evidence="7">Nuclear pore complex protein</fullName>
    </recommendedName>
</protein>
<comment type="similarity">
    <text evidence="7">Belongs to the nucleoporin Nup84/Nup107 family.</text>
</comment>
<dbReference type="GO" id="GO:0006606">
    <property type="term" value="P:protein import into nucleus"/>
    <property type="evidence" value="ECO:0007669"/>
    <property type="project" value="TreeGrafter"/>
</dbReference>
<keyword evidence="6 7" id="KW-0539">Nucleus</keyword>
<dbReference type="PANTHER" id="PTHR13003:SF2">
    <property type="entry name" value="NUCLEAR PORE COMPLEX PROTEIN NUP107"/>
    <property type="match status" value="1"/>
</dbReference>
<dbReference type="GO" id="GO:0000973">
    <property type="term" value="P:post-transcriptional tethering of RNA polymerase II gene DNA at nuclear periphery"/>
    <property type="evidence" value="ECO:0007669"/>
    <property type="project" value="TreeGrafter"/>
</dbReference>